<dbReference type="RefSeq" id="WP_172106646.1">
    <property type="nucleotide sequence ID" value="NZ_CP038017.1"/>
</dbReference>
<gene>
    <name evidence="1" type="ORF">E3E15_03820</name>
</gene>
<evidence type="ECO:0000313" key="2">
    <source>
        <dbReference type="Proteomes" id="UP000503320"/>
    </source>
</evidence>
<reference evidence="1 2" key="1">
    <citation type="submission" date="2019-03" db="EMBL/GenBank/DDBJ databases">
        <title>Complete Genome Sequence of Allofrancisella frigidaquae Strain SYSU 10HL1970 Isolated from Water-Cooling Systems in China.</title>
        <authorList>
            <person name="Ohrman C."/>
            <person name="Uneklint I."/>
            <person name="Sjodin A."/>
        </authorList>
    </citation>
    <scope>NUCLEOTIDE SEQUENCE [LARGE SCALE GENOMIC DNA]</scope>
    <source>
        <strain evidence="1 2">SYSU 10HL1970</strain>
    </source>
</reference>
<protein>
    <submittedName>
        <fullName evidence="1">DUF3293 domain-containing protein</fullName>
    </submittedName>
</protein>
<keyword evidence="2" id="KW-1185">Reference proteome</keyword>
<accession>A0A6M3HWU1</accession>
<organism evidence="1 2">
    <name type="scientific">Allofrancisella frigidaquae</name>
    <dbReference type="NCBI Taxonomy" id="1085644"/>
    <lineage>
        <taxon>Bacteria</taxon>
        <taxon>Pseudomonadati</taxon>
        <taxon>Pseudomonadota</taxon>
        <taxon>Gammaproteobacteria</taxon>
        <taxon>Thiotrichales</taxon>
        <taxon>Francisellaceae</taxon>
        <taxon>Allofrancisella</taxon>
    </lineage>
</organism>
<proteinExistence type="predicted"/>
<evidence type="ECO:0000313" key="1">
    <source>
        <dbReference type="EMBL" id="QIV94531.1"/>
    </source>
</evidence>
<dbReference type="Proteomes" id="UP000503320">
    <property type="component" value="Chromosome"/>
</dbReference>
<dbReference type="AlphaFoldDB" id="A0A6M3HWU1"/>
<dbReference type="KEGG" id="afri:E3E15_03820"/>
<dbReference type="InterPro" id="IPR021710">
    <property type="entry name" value="DUF3293"/>
</dbReference>
<dbReference type="EMBL" id="CP038017">
    <property type="protein sequence ID" value="QIV94531.1"/>
    <property type="molecule type" value="Genomic_DNA"/>
</dbReference>
<sequence length="137" mass="15953">MSRNATENMPDWYFNTKFELPVVPEYYPTKFAIITAFNPMNQELSLEKNLLRNKVLEIELRQSYDWVYQINGFDEKTGHKEDGFMFEVISIDDACNLGLKHSQDAIYYVKNLAIYVAKCAIGQRKAIRVGKFLSRIA</sequence>
<name>A0A6M3HWU1_9GAMM</name>
<dbReference type="Pfam" id="PF11697">
    <property type="entry name" value="DUF3293"/>
    <property type="match status" value="1"/>
</dbReference>